<sequence length="60" mass="6872">LAEEAKDRCCFWRFVLLQLSILRADILSDGMGKEMAEIEALVEEAAELVDESHPKNPNYY</sequence>
<gene>
    <name evidence="2" type="ORF">Tci_903020</name>
</gene>
<reference evidence="2" key="1">
    <citation type="journal article" date="2019" name="Sci. Rep.">
        <title>Draft genome of Tanacetum cinerariifolium, the natural source of mosquito coil.</title>
        <authorList>
            <person name="Yamashiro T."/>
            <person name="Shiraishi A."/>
            <person name="Satake H."/>
            <person name="Nakayama K."/>
        </authorList>
    </citation>
    <scope>NUCLEOTIDE SEQUENCE</scope>
</reference>
<dbReference type="GO" id="GO:0009706">
    <property type="term" value="C:chloroplast inner membrane"/>
    <property type="evidence" value="ECO:0007669"/>
    <property type="project" value="TreeGrafter"/>
</dbReference>
<feature type="non-terminal residue" evidence="2">
    <location>
        <position position="60"/>
    </location>
</feature>
<dbReference type="EMBL" id="BKCJ011410041">
    <property type="protein sequence ID" value="GFD31051.1"/>
    <property type="molecule type" value="Genomic_DNA"/>
</dbReference>
<proteinExistence type="predicted"/>
<name>A0A699VBP9_TANCI</name>
<dbReference type="PANTHER" id="PTHR33925:SF2">
    <property type="entry name" value="PLASTID DIVISION PROTEIN CDP1, CHLOROPLASTIC"/>
    <property type="match status" value="1"/>
</dbReference>
<dbReference type="Pfam" id="PF13355">
    <property type="entry name" value="ARC6-like_IMS"/>
    <property type="match status" value="1"/>
</dbReference>
<organism evidence="2">
    <name type="scientific">Tanacetum cinerariifolium</name>
    <name type="common">Dalmatian daisy</name>
    <name type="synonym">Chrysanthemum cinerariifolium</name>
    <dbReference type="NCBI Taxonomy" id="118510"/>
    <lineage>
        <taxon>Eukaryota</taxon>
        <taxon>Viridiplantae</taxon>
        <taxon>Streptophyta</taxon>
        <taxon>Embryophyta</taxon>
        <taxon>Tracheophyta</taxon>
        <taxon>Spermatophyta</taxon>
        <taxon>Magnoliopsida</taxon>
        <taxon>eudicotyledons</taxon>
        <taxon>Gunneridae</taxon>
        <taxon>Pentapetalae</taxon>
        <taxon>asterids</taxon>
        <taxon>campanulids</taxon>
        <taxon>Asterales</taxon>
        <taxon>Asteraceae</taxon>
        <taxon>Asteroideae</taxon>
        <taxon>Anthemideae</taxon>
        <taxon>Anthemidinae</taxon>
        <taxon>Tanacetum</taxon>
    </lineage>
</organism>
<evidence type="ECO:0000313" key="2">
    <source>
        <dbReference type="EMBL" id="GFD31051.1"/>
    </source>
</evidence>
<comment type="caution">
    <text evidence="2">The sequence shown here is derived from an EMBL/GenBank/DDBJ whole genome shotgun (WGS) entry which is preliminary data.</text>
</comment>
<dbReference type="InterPro" id="IPR025344">
    <property type="entry name" value="CDP1-like_IMS"/>
</dbReference>
<dbReference type="AlphaFoldDB" id="A0A699VBP9"/>
<dbReference type="PANTHER" id="PTHR33925">
    <property type="entry name" value="PLASTID DIVISION PROTEIN CDP1, CHLOROPLASTIC-RELATED"/>
    <property type="match status" value="1"/>
</dbReference>
<feature type="non-terminal residue" evidence="2">
    <location>
        <position position="1"/>
    </location>
</feature>
<dbReference type="GO" id="GO:0010020">
    <property type="term" value="P:chloroplast fission"/>
    <property type="evidence" value="ECO:0007669"/>
    <property type="project" value="TreeGrafter"/>
</dbReference>
<protein>
    <submittedName>
        <fullName evidence="2">Plastid division protein CDP1, chloroplastic</fullName>
    </submittedName>
</protein>
<evidence type="ECO:0000259" key="1">
    <source>
        <dbReference type="Pfam" id="PF13355"/>
    </source>
</evidence>
<dbReference type="InterPro" id="IPR044685">
    <property type="entry name" value="CPD1-like"/>
</dbReference>
<accession>A0A699VBP9</accession>
<feature type="domain" description="Plastid division protein CDP1-like IMS" evidence="1">
    <location>
        <begin position="2"/>
        <end position="57"/>
    </location>
</feature>